<proteinExistence type="predicted"/>
<accession>A0A0F9E7H8</accession>
<dbReference type="Gene3D" id="3.30.420.280">
    <property type="match status" value="1"/>
</dbReference>
<evidence type="ECO:0008006" key="2">
    <source>
        <dbReference type="Google" id="ProtNLM"/>
    </source>
</evidence>
<dbReference type="AlphaFoldDB" id="A0A0F9E7H8"/>
<protein>
    <recommendedName>
        <fullName evidence="2">Terminase large subunit gp17-like C-terminal domain-containing protein</fullName>
    </recommendedName>
</protein>
<evidence type="ECO:0000313" key="1">
    <source>
        <dbReference type="EMBL" id="KKL62176.1"/>
    </source>
</evidence>
<comment type="caution">
    <text evidence="1">The sequence shown here is derived from an EMBL/GenBank/DDBJ whole genome shotgun (WGS) entry which is preliminary data.</text>
</comment>
<dbReference type="Gene3D" id="3.40.50.300">
    <property type="entry name" value="P-loop containing nucleotide triphosphate hydrolases"/>
    <property type="match status" value="1"/>
</dbReference>
<dbReference type="EMBL" id="LAZR01028574">
    <property type="protein sequence ID" value="KKL62176.1"/>
    <property type="molecule type" value="Genomic_DNA"/>
</dbReference>
<dbReference type="InterPro" id="IPR027417">
    <property type="entry name" value="P-loop_NTPase"/>
</dbReference>
<name>A0A0F9E7H8_9ZZZZ</name>
<organism evidence="1">
    <name type="scientific">marine sediment metagenome</name>
    <dbReference type="NCBI Taxonomy" id="412755"/>
    <lineage>
        <taxon>unclassified sequences</taxon>
        <taxon>metagenomes</taxon>
        <taxon>ecological metagenomes</taxon>
    </lineage>
</organism>
<sequence length="423" mass="47724">MATQTVERVEKEIRLLPGQANLLCDFDSSVLAAIAGTGGGKTILGYWWLHSRMEALPGNTWLVAEPTYNMLGKILLQSSDLERPSLFDYFKSVGHHPAWKSKKDHILGTDYGQLYLGSADNPDSMQGAAVRGAWVDEAGQMGVLSYDTARQRTAMMSGQTLLTTTPYNLGYLKTDVVDRATPGSGIHVETWRSIDRPGFPRERYEAERRLLPSWRFAMMYDAQFERPTGIIYSAFNESVCVIDRFPIPTSWLIFVGHDFGADNPGALFYAQDPGTGNFYLFREYVPGPGLSANEHVEKWKETVIGYNVIKRVGGSKAGEKETRDLYNAHGWVISEPKLGHVEPRIDKVTGMHQLNKIFVFRDMRNYLDEKRTFSRKLDAQQKVTMDIQDEARFHLMSAEEYIISDFTPETVYSGPAPKAVSYM</sequence>
<reference evidence="1" key="1">
    <citation type="journal article" date="2015" name="Nature">
        <title>Complex archaea that bridge the gap between prokaryotes and eukaryotes.</title>
        <authorList>
            <person name="Spang A."/>
            <person name="Saw J.H."/>
            <person name="Jorgensen S.L."/>
            <person name="Zaremba-Niedzwiedzka K."/>
            <person name="Martijn J."/>
            <person name="Lind A.E."/>
            <person name="van Eijk R."/>
            <person name="Schleper C."/>
            <person name="Guy L."/>
            <person name="Ettema T.J."/>
        </authorList>
    </citation>
    <scope>NUCLEOTIDE SEQUENCE</scope>
</reference>
<gene>
    <name evidence="1" type="ORF">LCGC14_2187800</name>
</gene>